<dbReference type="PANTHER" id="PTHR14134:SF2">
    <property type="entry name" value="E3 UBIQUITIN-PROTEIN LIGASE RAD18"/>
    <property type="match status" value="1"/>
</dbReference>
<dbReference type="GO" id="GO:0003755">
    <property type="term" value="F:peptidyl-prolyl cis-trans isomerase activity"/>
    <property type="evidence" value="ECO:0007669"/>
    <property type="project" value="UniProtKB-KW"/>
</dbReference>
<dbReference type="EC" id="2.3.2.27" evidence="17"/>
<dbReference type="SMART" id="SM00734">
    <property type="entry name" value="ZnF_Rad18"/>
    <property type="match status" value="1"/>
</dbReference>
<comment type="catalytic activity">
    <reaction evidence="1 17">
        <text>S-ubiquitinyl-[E2 ubiquitin-conjugating enzyme]-L-cysteine + [acceptor protein]-L-lysine = [E2 ubiquitin-conjugating enzyme]-L-cysteine + N(6)-ubiquitinyl-[acceptor protein]-L-lysine.</text>
        <dbReference type="EC" id="2.3.2.27"/>
    </reaction>
</comment>
<feature type="region of interest" description="Disordered" evidence="18">
    <location>
        <begin position="271"/>
        <end position="306"/>
    </location>
</feature>
<dbReference type="OrthoDB" id="9049620at2759"/>
<evidence type="ECO:0000256" key="2">
    <source>
        <dbReference type="ARBA" id="ARBA00004123"/>
    </source>
</evidence>
<dbReference type="InterPro" id="IPR040442">
    <property type="entry name" value="Pyrv_kinase-like_dom_sf"/>
</dbReference>
<evidence type="ECO:0000256" key="9">
    <source>
        <dbReference type="ARBA" id="ARBA00022771"/>
    </source>
</evidence>
<dbReference type="PROSITE" id="PS50800">
    <property type="entry name" value="SAP"/>
    <property type="match status" value="1"/>
</dbReference>
<dbReference type="GO" id="GO:0003697">
    <property type="term" value="F:single-stranded DNA binding"/>
    <property type="evidence" value="ECO:0007669"/>
    <property type="project" value="UniProtKB-UniRule"/>
</dbReference>
<feature type="compositionally biased region" description="Polar residues" evidence="18">
    <location>
        <begin position="602"/>
        <end position="648"/>
    </location>
</feature>
<evidence type="ECO:0000256" key="17">
    <source>
        <dbReference type="RuleBase" id="RU368093"/>
    </source>
</evidence>
<evidence type="ECO:0000256" key="16">
    <source>
        <dbReference type="PROSITE-ProRule" id="PRU00175"/>
    </source>
</evidence>
<dbReference type="InterPro" id="IPR003613">
    <property type="entry name" value="Ubox_domain"/>
</dbReference>
<evidence type="ECO:0000313" key="22">
    <source>
        <dbReference type="Proteomes" id="UP000651452"/>
    </source>
</evidence>
<evidence type="ECO:0000259" key="19">
    <source>
        <dbReference type="PROSITE" id="PS50089"/>
    </source>
</evidence>
<comment type="subunit">
    <text evidence="17">Interacts with E2 UBC2, forming a complex with ubiquitin ligase activity.</text>
</comment>
<dbReference type="Proteomes" id="UP000651452">
    <property type="component" value="Unassembled WGS sequence"/>
</dbReference>
<reference evidence="21" key="2">
    <citation type="submission" date="2020-09" db="EMBL/GenBank/DDBJ databases">
        <title>Reference genome assembly for Australian Ascochyta lentis isolate Al4.</title>
        <authorList>
            <person name="Lee R.C."/>
            <person name="Farfan-Caceres L.M."/>
            <person name="Debler J.W."/>
            <person name="Williams A.H."/>
            <person name="Henares B.M."/>
        </authorList>
    </citation>
    <scope>NUCLEOTIDE SEQUENCE</scope>
    <source>
        <strain evidence="21">Al4</strain>
    </source>
</reference>
<feature type="region of interest" description="Disordered" evidence="18">
    <location>
        <begin position="412"/>
        <end position="462"/>
    </location>
</feature>
<dbReference type="GO" id="GO:0006301">
    <property type="term" value="P:DNA damage tolerance"/>
    <property type="evidence" value="ECO:0007669"/>
    <property type="project" value="InterPro"/>
</dbReference>
<dbReference type="NCBIfam" id="TIGR00599">
    <property type="entry name" value="rad18"/>
    <property type="match status" value="1"/>
</dbReference>
<evidence type="ECO:0000256" key="14">
    <source>
        <dbReference type="ARBA" id="ARBA00023204"/>
    </source>
</evidence>
<dbReference type="InterPro" id="IPR003034">
    <property type="entry name" value="SAP_dom"/>
</dbReference>
<keyword evidence="13 17" id="KW-0238">DNA-binding</keyword>
<keyword evidence="8 17" id="KW-0227">DNA damage</keyword>
<keyword evidence="6 17" id="KW-0808">Transferase</keyword>
<dbReference type="Gene3D" id="3.20.20.60">
    <property type="entry name" value="Phosphoenolpyruvate-binding domains"/>
    <property type="match status" value="1"/>
</dbReference>
<dbReference type="SMART" id="SM00504">
    <property type="entry name" value="Ubox"/>
    <property type="match status" value="1"/>
</dbReference>
<dbReference type="EMBL" id="RZGK01000013">
    <property type="protein sequence ID" value="KAF9694484.1"/>
    <property type="molecule type" value="Genomic_DNA"/>
</dbReference>
<sequence>MARQTRIIFSSSPKSRDVVTSRPLQSTGHRDRDASSANVYGRLPEPITQTAQFTAPASSQDSAARVEPSLSPKSIMETTFDLPDSTDWIATTLPAFEPLEAALRCEMCKEFYSNPVITSCSHTFCSICIRRSIAADGKCPSCRTALSSDKLAPNIAVREVVMRFQEARPKALDLARADKEQENGTEFGKNKKRKLEETDIQATENVRQTRSRQTRRSVRHAGSSDAPVEIPDSGDDDDADFLPEGMAKCPICNEAMKQELVFNHLDVCTGQSASQRRSTRSKAKSAFPVALQRRQKEPSPPPTRQSQLNYAMMKEGALRKKLQELGIPNWGSKDLLKRRHIEWLNIHNSNCDADDSVRKTKRQLVRELEEWENTQGGRAESRESKLMRKDFDGSGYAKSHKSDFDDLIAQARKKRAAAPKPDDKRETDGEAANDTPTHPQLESEPQVEMQVPDAPVGTEQQPHEPTYEIGVESQGLDINHGSPLGRPQDSAQSTNETGSNLTLESEESKTAPHEEASLGIHNPLGSSTRKVPMFTLPKEPVKEVDMPQIPVSVPTLSSDKHLNIVAGMSALAPTVRKDSAQSSKEGVCKAIAQAGGHAEPQHGNTDATVRTQSKLTQSHIPTRSNSSNNTVTGPAPSSTRKTAHQQNHANDESSCAGAVSPDIVTNKERTKPSTITRVLSPMRPRRTPVLVNAPDVRWRLDPRLRHMPSLDSVLTSSTTSGSEASTVRLFPVPPHNIALPSSVASSLLTVMPEETNPLDIPLPPSPPPTVSHIATRYNETIERPRPVHGHYLRQTHHLSPVTEASSGFSLRSLGSSIVDLEIQDVATAERHGLNEITKQNIHVLSAHRSQVSLNSQHSRQSRFRERFSLDGREYYADSLRSGDVSGTPVMGLASENAERDVTDADEGYVQQERKIHKKKKARTICGRIRKLKTKVSRFGGKVGQNVARKLGKQHIHHHHAILLYLSKHPAQRFRALHIPGSPLILTNVWDAITAHSTASLPATKALATASFAIAAAAGISDSELTLETNLRAVSSIAKVAATYNLPLTVDFQDGYAGGLEEGVRRVIRLGAVGINLEDFGREKDGLYDVAEQCARIKAVCAVAVEEGVPDFVVNARTDALFVGGGLDEAIERGKAYLAAGAFNIFIWGGPERQGWSGEEVRRACEALEGLLNVILARGKAGGLNVKEIGKLGVARISLGPALMRWSAEQIGKEAERVLEGKAVGEV</sequence>
<feature type="compositionally biased region" description="Basic and acidic residues" evidence="18">
    <location>
        <begin position="506"/>
        <end position="516"/>
    </location>
</feature>
<keyword evidence="7 17" id="KW-0479">Metal-binding</keyword>
<dbReference type="SMART" id="SM00513">
    <property type="entry name" value="SAP"/>
    <property type="match status" value="1"/>
</dbReference>
<dbReference type="PROSITE" id="PS00518">
    <property type="entry name" value="ZF_RING_1"/>
    <property type="match status" value="1"/>
</dbReference>
<comment type="function">
    <text evidence="17">E3 RING-finger protein, member of the UBC2/RAD6 epistasis group. Associates to the E2 ubiquitin conjugating enzyme UBC2/RAD6 to form the UBC2-RAD18 ubiquitin ligase complex involved in postreplicative repair (PRR) of damaged DNA.</text>
</comment>
<dbReference type="PROSITE" id="PS50089">
    <property type="entry name" value="ZF_RING_2"/>
    <property type="match status" value="1"/>
</dbReference>
<dbReference type="InterPro" id="IPR039577">
    <property type="entry name" value="Rad18"/>
</dbReference>
<feature type="region of interest" description="Disordered" evidence="18">
    <location>
        <begin position="475"/>
        <end position="531"/>
    </location>
</feature>
<evidence type="ECO:0000256" key="6">
    <source>
        <dbReference type="ARBA" id="ARBA00022679"/>
    </source>
</evidence>
<evidence type="ECO:0000256" key="4">
    <source>
        <dbReference type="ARBA" id="ARBA00009506"/>
    </source>
</evidence>
<dbReference type="InterPro" id="IPR001841">
    <property type="entry name" value="Znf_RING"/>
</dbReference>
<evidence type="ECO:0000256" key="8">
    <source>
        <dbReference type="ARBA" id="ARBA00022763"/>
    </source>
</evidence>
<evidence type="ECO:0000256" key="12">
    <source>
        <dbReference type="ARBA" id="ARBA00023110"/>
    </source>
</evidence>
<dbReference type="GO" id="GO:0006513">
    <property type="term" value="P:protein monoubiquitination"/>
    <property type="evidence" value="ECO:0007669"/>
    <property type="project" value="InterPro"/>
</dbReference>
<keyword evidence="9 16" id="KW-0863">Zinc-finger</keyword>
<evidence type="ECO:0000256" key="3">
    <source>
        <dbReference type="ARBA" id="ARBA00004906"/>
    </source>
</evidence>
<dbReference type="InterPro" id="IPR039556">
    <property type="entry name" value="ICL/PEPM"/>
</dbReference>
<dbReference type="SUPFAM" id="SSF51621">
    <property type="entry name" value="Phosphoenolpyruvate/pyruvate domain"/>
    <property type="match status" value="1"/>
</dbReference>
<dbReference type="GO" id="GO:0008270">
    <property type="term" value="F:zinc ion binding"/>
    <property type="evidence" value="ECO:0007669"/>
    <property type="project" value="UniProtKB-KW"/>
</dbReference>
<feature type="compositionally biased region" description="Basic and acidic residues" evidence="18">
    <location>
        <begin position="173"/>
        <end position="182"/>
    </location>
</feature>
<feature type="domain" description="RING-type" evidence="19">
    <location>
        <begin position="105"/>
        <end position="143"/>
    </location>
</feature>
<reference evidence="21" key="1">
    <citation type="submission" date="2018-12" db="EMBL/GenBank/DDBJ databases">
        <authorList>
            <person name="Syme R.A."/>
            <person name="Farfan-Caceres L."/>
            <person name="Lichtenzveig J."/>
        </authorList>
    </citation>
    <scope>NUCLEOTIDE SEQUENCE</scope>
    <source>
        <strain evidence="21">Al4</strain>
    </source>
</reference>
<evidence type="ECO:0000256" key="13">
    <source>
        <dbReference type="ARBA" id="ARBA00023125"/>
    </source>
</evidence>
<evidence type="ECO:0000256" key="7">
    <source>
        <dbReference type="ARBA" id="ARBA00022723"/>
    </source>
</evidence>
<dbReference type="Gene3D" id="3.30.40.10">
    <property type="entry name" value="Zinc/RING finger domain, C3HC4 (zinc finger)"/>
    <property type="match status" value="1"/>
</dbReference>
<dbReference type="GO" id="GO:0005634">
    <property type="term" value="C:nucleus"/>
    <property type="evidence" value="ECO:0007669"/>
    <property type="project" value="UniProtKB-SubCell"/>
</dbReference>
<gene>
    <name evidence="21" type="ORF">EKO04_007310</name>
</gene>
<dbReference type="CDD" id="cd00377">
    <property type="entry name" value="ICL_PEPM"/>
    <property type="match status" value="1"/>
</dbReference>
<comment type="similarity">
    <text evidence="4 17">Belongs to the RAD18 family.</text>
</comment>
<keyword evidence="10 17" id="KW-0833">Ubl conjugation pathway</keyword>
<dbReference type="PANTHER" id="PTHR14134">
    <property type="entry name" value="E3 UBIQUITIN-PROTEIN LIGASE RAD18"/>
    <property type="match status" value="1"/>
</dbReference>
<name>A0A8H7J0D5_9PLEO</name>
<dbReference type="Pfam" id="PF13714">
    <property type="entry name" value="PEP_mutase"/>
    <property type="match status" value="1"/>
</dbReference>
<dbReference type="GO" id="GO:0061630">
    <property type="term" value="F:ubiquitin protein ligase activity"/>
    <property type="evidence" value="ECO:0007669"/>
    <property type="project" value="UniProtKB-UniRule"/>
</dbReference>
<feature type="region of interest" description="Disordered" evidence="18">
    <location>
        <begin position="173"/>
        <end position="241"/>
    </location>
</feature>
<feature type="region of interest" description="Disordered" evidence="18">
    <location>
        <begin position="594"/>
        <end position="677"/>
    </location>
</feature>
<accession>A0A8H7J0D5</accession>
<dbReference type="InterPro" id="IPR013083">
    <property type="entry name" value="Znf_RING/FYVE/PHD"/>
</dbReference>
<evidence type="ECO:0000256" key="5">
    <source>
        <dbReference type="ARBA" id="ARBA00015551"/>
    </source>
</evidence>
<dbReference type="InterPro" id="IPR017907">
    <property type="entry name" value="Znf_RING_CS"/>
</dbReference>
<dbReference type="SUPFAM" id="SSF57850">
    <property type="entry name" value="RING/U-box"/>
    <property type="match status" value="1"/>
</dbReference>
<keyword evidence="15 17" id="KW-0539">Nucleus</keyword>
<feature type="region of interest" description="Disordered" evidence="18">
    <location>
        <begin position="1"/>
        <end position="41"/>
    </location>
</feature>
<feature type="domain" description="SAP" evidence="20">
    <location>
        <begin position="310"/>
        <end position="344"/>
    </location>
</feature>
<dbReference type="InterPro" id="IPR015813">
    <property type="entry name" value="Pyrv/PenolPyrv_kinase-like_dom"/>
</dbReference>
<dbReference type="GO" id="GO:0006281">
    <property type="term" value="P:DNA repair"/>
    <property type="evidence" value="ECO:0007669"/>
    <property type="project" value="UniProtKB-KW"/>
</dbReference>
<protein>
    <recommendedName>
        <fullName evidence="5 17">Postreplication repair E3 ubiquitin-protein ligase RAD18</fullName>
        <ecNumber evidence="17">2.3.2.27</ecNumber>
    </recommendedName>
    <alternativeName>
        <fullName evidence="17">RING-type E3 ubiquitin transferase RAD18</fullName>
    </alternativeName>
</protein>
<feature type="compositionally biased region" description="Polar residues" evidence="18">
    <location>
        <begin position="489"/>
        <end position="503"/>
    </location>
</feature>
<keyword evidence="14 17" id="KW-0234">DNA repair</keyword>
<dbReference type="InterPro" id="IPR004580">
    <property type="entry name" value="Rad18_fungi"/>
</dbReference>
<dbReference type="Pfam" id="PF13923">
    <property type="entry name" value="zf-C3HC4_2"/>
    <property type="match status" value="1"/>
</dbReference>
<dbReference type="FunFam" id="3.30.40.10:FF:000172">
    <property type="entry name" value="E3 ubiquitin-protein ligase RAD18"/>
    <property type="match status" value="1"/>
</dbReference>
<feature type="compositionally biased region" description="Basic residues" evidence="18">
    <location>
        <begin position="209"/>
        <end position="219"/>
    </location>
</feature>
<comment type="caution">
    <text evidence="21">The sequence shown here is derived from an EMBL/GenBank/DDBJ whole genome shotgun (WGS) entry which is preliminary data.</text>
</comment>
<dbReference type="AlphaFoldDB" id="A0A8H7J0D5"/>
<keyword evidence="22" id="KW-1185">Reference proteome</keyword>
<evidence type="ECO:0000256" key="18">
    <source>
        <dbReference type="SAM" id="MobiDB-lite"/>
    </source>
</evidence>
<feature type="compositionally biased region" description="Acidic residues" evidence="18">
    <location>
        <begin position="232"/>
        <end position="241"/>
    </location>
</feature>
<evidence type="ECO:0000313" key="21">
    <source>
        <dbReference type="EMBL" id="KAF9694484.1"/>
    </source>
</evidence>
<organism evidence="21 22">
    <name type="scientific">Ascochyta lentis</name>
    <dbReference type="NCBI Taxonomy" id="205686"/>
    <lineage>
        <taxon>Eukaryota</taxon>
        <taxon>Fungi</taxon>
        <taxon>Dikarya</taxon>
        <taxon>Ascomycota</taxon>
        <taxon>Pezizomycotina</taxon>
        <taxon>Dothideomycetes</taxon>
        <taxon>Pleosporomycetidae</taxon>
        <taxon>Pleosporales</taxon>
        <taxon>Pleosporineae</taxon>
        <taxon>Didymellaceae</taxon>
        <taxon>Ascochyta</taxon>
    </lineage>
</organism>
<comment type="subcellular location">
    <subcellularLocation>
        <location evidence="2 17">Nucleus</location>
    </subcellularLocation>
</comment>
<dbReference type="GO" id="GO:0097505">
    <property type="term" value="C:Rad6-Rad18 complex"/>
    <property type="evidence" value="ECO:0007669"/>
    <property type="project" value="TreeGrafter"/>
</dbReference>
<evidence type="ECO:0000256" key="10">
    <source>
        <dbReference type="ARBA" id="ARBA00022786"/>
    </source>
</evidence>
<evidence type="ECO:0000256" key="15">
    <source>
        <dbReference type="ARBA" id="ARBA00023242"/>
    </source>
</evidence>
<evidence type="ECO:0000259" key="20">
    <source>
        <dbReference type="PROSITE" id="PS50800"/>
    </source>
</evidence>
<keyword evidence="11 17" id="KW-0862">Zinc</keyword>
<dbReference type="UniPathway" id="UPA00143"/>
<comment type="pathway">
    <text evidence="3 17">Protein modification; protein ubiquitination.</text>
</comment>
<keyword evidence="12" id="KW-0413">Isomerase</keyword>
<dbReference type="SMART" id="SM00184">
    <property type="entry name" value="RING"/>
    <property type="match status" value="1"/>
</dbReference>
<dbReference type="InterPro" id="IPR006642">
    <property type="entry name" value="Rad18_UBZ4"/>
</dbReference>
<evidence type="ECO:0000256" key="1">
    <source>
        <dbReference type="ARBA" id="ARBA00000900"/>
    </source>
</evidence>
<evidence type="ECO:0000256" key="11">
    <source>
        <dbReference type="ARBA" id="ARBA00022833"/>
    </source>
</evidence>
<proteinExistence type="inferred from homology"/>
<keyword evidence="12" id="KW-0697">Rotamase</keyword>